<comment type="similarity">
    <text evidence="6">Belongs to the methyltransferase superfamily. RsmI family.</text>
</comment>
<sequence>MFLATVDFSVLLTGLMINSMSESTLYVVATPIGNLGDMTPRAVEVLRQVDVIAAEDTRHSKKLMSHFGISTPMVPCHDHNERQQTANLVARLAKGESVALVSDAGTPLISDPGYFLVREVREAGYRVVPVLGACALIAALSVSGLATDRFYFEGFLPAKSSGRRKKLQELSGLTSTWAVYESTHRILDSLADFKEVLGADRYVVLARELTKTFETVLAGTVADVESILQEDSNQCRGEFVVLVEGNKEERETAVDPQTARLLARLIEELPPKKAAAVIADITDYRKKELYNLALEMKA</sequence>
<keyword evidence="5 6" id="KW-0949">S-adenosyl-L-methionine</keyword>
<evidence type="ECO:0000259" key="7">
    <source>
        <dbReference type="Pfam" id="PF00590"/>
    </source>
</evidence>
<dbReference type="HAMAP" id="MF_01877">
    <property type="entry name" value="16SrRNA_methyltr_I"/>
    <property type="match status" value="1"/>
</dbReference>
<evidence type="ECO:0000256" key="5">
    <source>
        <dbReference type="ARBA" id="ARBA00022691"/>
    </source>
</evidence>
<dbReference type="PANTHER" id="PTHR46111">
    <property type="entry name" value="RIBOSOMAL RNA SMALL SUBUNIT METHYLTRANSFERASE I"/>
    <property type="match status" value="1"/>
</dbReference>
<keyword evidence="3 6" id="KW-0489">Methyltransferase</keyword>
<evidence type="ECO:0000256" key="2">
    <source>
        <dbReference type="ARBA" id="ARBA00022552"/>
    </source>
</evidence>
<dbReference type="EMBL" id="JBEWTB010000002">
    <property type="protein sequence ID" value="MET4758588.1"/>
    <property type="molecule type" value="Genomic_DNA"/>
</dbReference>
<dbReference type="NCBIfam" id="TIGR00096">
    <property type="entry name" value="16S rRNA (cytidine(1402)-2'-O)-methyltransferase"/>
    <property type="match status" value="1"/>
</dbReference>
<dbReference type="SUPFAM" id="SSF53790">
    <property type="entry name" value="Tetrapyrrole methylase"/>
    <property type="match status" value="1"/>
</dbReference>
<comment type="subcellular location">
    <subcellularLocation>
        <location evidence="6">Cytoplasm</location>
    </subcellularLocation>
</comment>
<dbReference type="InterPro" id="IPR053910">
    <property type="entry name" value="RsmI_HTH"/>
</dbReference>
<keyword evidence="2 6" id="KW-0698">rRNA processing</keyword>
<accession>A0ABV2SLE0</accession>
<dbReference type="InterPro" id="IPR014776">
    <property type="entry name" value="4pyrrole_Mease_sub2"/>
</dbReference>
<dbReference type="PIRSF" id="PIRSF005917">
    <property type="entry name" value="MTase_YraL"/>
    <property type="match status" value="1"/>
</dbReference>
<comment type="catalytic activity">
    <reaction evidence="6">
        <text>cytidine(1402) in 16S rRNA + S-adenosyl-L-methionine = 2'-O-methylcytidine(1402) in 16S rRNA + S-adenosyl-L-homocysteine + H(+)</text>
        <dbReference type="Rhea" id="RHEA:42924"/>
        <dbReference type="Rhea" id="RHEA-COMP:10285"/>
        <dbReference type="Rhea" id="RHEA-COMP:10286"/>
        <dbReference type="ChEBI" id="CHEBI:15378"/>
        <dbReference type="ChEBI" id="CHEBI:57856"/>
        <dbReference type="ChEBI" id="CHEBI:59789"/>
        <dbReference type="ChEBI" id="CHEBI:74495"/>
        <dbReference type="ChEBI" id="CHEBI:82748"/>
        <dbReference type="EC" id="2.1.1.198"/>
    </reaction>
</comment>
<evidence type="ECO:0000313" key="10">
    <source>
        <dbReference type="Proteomes" id="UP001549366"/>
    </source>
</evidence>
<evidence type="ECO:0000313" key="9">
    <source>
        <dbReference type="EMBL" id="MET4758588.1"/>
    </source>
</evidence>
<dbReference type="InterPro" id="IPR008189">
    <property type="entry name" value="rRNA_ssu_MeTfrase_I"/>
</dbReference>
<dbReference type="Gene3D" id="3.30.950.10">
    <property type="entry name" value="Methyltransferase, Cobalt-precorrin-4 Transmethylase, Domain 2"/>
    <property type="match status" value="1"/>
</dbReference>
<keyword evidence="10" id="KW-1185">Reference proteome</keyword>
<name>A0ABV2SLE0_9GAMM</name>
<dbReference type="PANTHER" id="PTHR46111:SF1">
    <property type="entry name" value="RIBOSOMAL RNA SMALL SUBUNIT METHYLTRANSFERASE I"/>
    <property type="match status" value="1"/>
</dbReference>
<dbReference type="Gene3D" id="3.40.1010.10">
    <property type="entry name" value="Cobalt-precorrin-4 Transmethylase, Domain 1"/>
    <property type="match status" value="1"/>
</dbReference>
<dbReference type="GO" id="GO:0008168">
    <property type="term" value="F:methyltransferase activity"/>
    <property type="evidence" value="ECO:0007669"/>
    <property type="project" value="UniProtKB-KW"/>
</dbReference>
<reference evidence="9 10" key="1">
    <citation type="submission" date="2024-06" db="EMBL/GenBank/DDBJ databases">
        <title>Genomic Encyclopedia of Type Strains, Phase V (KMG-V): Genome sequencing to study the core and pangenomes of soil and plant-associated prokaryotes.</title>
        <authorList>
            <person name="Whitman W."/>
        </authorList>
    </citation>
    <scope>NUCLEOTIDE SEQUENCE [LARGE SCALE GENOMIC DNA]</scope>
    <source>
        <strain evidence="9 10">NE40</strain>
    </source>
</reference>
<dbReference type="Proteomes" id="UP001549366">
    <property type="component" value="Unassembled WGS sequence"/>
</dbReference>
<gene>
    <name evidence="6" type="primary">rsmI</name>
    <name evidence="9" type="ORF">V5J35_003780</name>
</gene>
<dbReference type="EC" id="2.1.1.198" evidence="6"/>
<dbReference type="PROSITE" id="PS01296">
    <property type="entry name" value="RSMI"/>
    <property type="match status" value="1"/>
</dbReference>
<evidence type="ECO:0000256" key="6">
    <source>
        <dbReference type="HAMAP-Rule" id="MF_01877"/>
    </source>
</evidence>
<dbReference type="Pfam" id="PF00590">
    <property type="entry name" value="TP_methylase"/>
    <property type="match status" value="1"/>
</dbReference>
<keyword evidence="1 6" id="KW-0963">Cytoplasm</keyword>
<dbReference type="InterPro" id="IPR035996">
    <property type="entry name" value="4pyrrol_Methylase_sf"/>
</dbReference>
<organism evidence="9 10">
    <name type="scientific">Endozoicomonas lisbonensis</name>
    <dbReference type="NCBI Taxonomy" id="3120522"/>
    <lineage>
        <taxon>Bacteria</taxon>
        <taxon>Pseudomonadati</taxon>
        <taxon>Pseudomonadota</taxon>
        <taxon>Gammaproteobacteria</taxon>
        <taxon>Oceanospirillales</taxon>
        <taxon>Endozoicomonadaceae</taxon>
        <taxon>Endozoicomonas</taxon>
    </lineage>
</organism>
<dbReference type="InterPro" id="IPR000878">
    <property type="entry name" value="4pyrrol_Mease"/>
</dbReference>
<comment type="function">
    <text evidence="6">Catalyzes the 2'-O-methylation of the ribose of cytidine 1402 (C1402) in 16S rRNA.</text>
</comment>
<dbReference type="InterPro" id="IPR014777">
    <property type="entry name" value="4pyrrole_Mease_sub1"/>
</dbReference>
<protein>
    <recommendedName>
        <fullName evidence="6">Ribosomal RNA small subunit methyltransferase I</fullName>
        <ecNumber evidence="6">2.1.1.198</ecNumber>
    </recommendedName>
    <alternativeName>
        <fullName evidence="6">16S rRNA 2'-O-ribose C1402 methyltransferase</fullName>
    </alternativeName>
    <alternativeName>
        <fullName evidence="6">rRNA (cytidine-2'-O-)-methyltransferase RsmI</fullName>
    </alternativeName>
</protein>
<comment type="caution">
    <text evidence="9">The sequence shown here is derived from an EMBL/GenBank/DDBJ whole genome shotgun (WGS) entry which is preliminary data.</text>
</comment>
<evidence type="ECO:0000256" key="4">
    <source>
        <dbReference type="ARBA" id="ARBA00022679"/>
    </source>
</evidence>
<evidence type="ECO:0000256" key="1">
    <source>
        <dbReference type="ARBA" id="ARBA00022490"/>
    </source>
</evidence>
<dbReference type="Pfam" id="PF23016">
    <property type="entry name" value="RsmI_C"/>
    <property type="match status" value="1"/>
</dbReference>
<proteinExistence type="inferred from homology"/>
<evidence type="ECO:0000256" key="3">
    <source>
        <dbReference type="ARBA" id="ARBA00022603"/>
    </source>
</evidence>
<keyword evidence="4 6" id="KW-0808">Transferase</keyword>
<dbReference type="GO" id="GO:0032259">
    <property type="term" value="P:methylation"/>
    <property type="evidence" value="ECO:0007669"/>
    <property type="project" value="UniProtKB-KW"/>
</dbReference>
<evidence type="ECO:0000259" key="8">
    <source>
        <dbReference type="Pfam" id="PF23016"/>
    </source>
</evidence>
<feature type="domain" description="RsmI HTH" evidence="8">
    <location>
        <begin position="253"/>
        <end position="297"/>
    </location>
</feature>
<dbReference type="CDD" id="cd11648">
    <property type="entry name" value="RsmI"/>
    <property type="match status" value="1"/>
</dbReference>
<feature type="domain" description="Tetrapyrrole methylase" evidence="7">
    <location>
        <begin position="24"/>
        <end position="224"/>
    </location>
</feature>
<dbReference type="InterPro" id="IPR018063">
    <property type="entry name" value="SAM_MeTrfase_RsmI_CS"/>
</dbReference>